<keyword evidence="3" id="KW-1185">Reference proteome</keyword>
<keyword evidence="1" id="KW-0812">Transmembrane</keyword>
<feature type="non-terminal residue" evidence="2">
    <location>
        <position position="1"/>
    </location>
</feature>
<protein>
    <submittedName>
        <fullName evidence="2">Uncharacterized protein</fullName>
    </submittedName>
</protein>
<name>A0ABU7B424_9TELE</name>
<comment type="caution">
    <text evidence="2">The sequence shown here is derived from an EMBL/GenBank/DDBJ whole genome shotgun (WGS) entry which is preliminary data.</text>
</comment>
<evidence type="ECO:0000313" key="3">
    <source>
        <dbReference type="Proteomes" id="UP001345963"/>
    </source>
</evidence>
<reference evidence="2 3" key="1">
    <citation type="submission" date="2021-07" db="EMBL/GenBank/DDBJ databases">
        <authorList>
            <person name="Palmer J.M."/>
        </authorList>
    </citation>
    <scope>NUCLEOTIDE SEQUENCE [LARGE SCALE GENOMIC DNA]</scope>
    <source>
        <strain evidence="2 3">AT_MEX2019</strain>
        <tissue evidence="2">Muscle</tissue>
    </source>
</reference>
<keyword evidence="1" id="KW-1133">Transmembrane helix</keyword>
<dbReference type="Proteomes" id="UP001345963">
    <property type="component" value="Unassembled WGS sequence"/>
</dbReference>
<dbReference type="EMBL" id="JAHUTI010040473">
    <property type="protein sequence ID" value="MED6245292.1"/>
    <property type="molecule type" value="Genomic_DNA"/>
</dbReference>
<evidence type="ECO:0000256" key="1">
    <source>
        <dbReference type="SAM" id="Phobius"/>
    </source>
</evidence>
<organism evidence="2 3">
    <name type="scientific">Ataeniobius toweri</name>
    <dbReference type="NCBI Taxonomy" id="208326"/>
    <lineage>
        <taxon>Eukaryota</taxon>
        <taxon>Metazoa</taxon>
        <taxon>Chordata</taxon>
        <taxon>Craniata</taxon>
        <taxon>Vertebrata</taxon>
        <taxon>Euteleostomi</taxon>
        <taxon>Actinopterygii</taxon>
        <taxon>Neopterygii</taxon>
        <taxon>Teleostei</taxon>
        <taxon>Neoteleostei</taxon>
        <taxon>Acanthomorphata</taxon>
        <taxon>Ovalentaria</taxon>
        <taxon>Atherinomorphae</taxon>
        <taxon>Cyprinodontiformes</taxon>
        <taxon>Goodeidae</taxon>
        <taxon>Ataeniobius</taxon>
    </lineage>
</organism>
<sequence>FLVAFHPVLETRGKNAPAYALRPSLPRPRLSPVCLSSHQGSLLVNKGVPLSWPFLSLSLCALSFLVLLHLCYPSVHHLFMCSVTADMRVCEYNHNGQCLGY</sequence>
<evidence type="ECO:0000313" key="2">
    <source>
        <dbReference type="EMBL" id="MED6245292.1"/>
    </source>
</evidence>
<gene>
    <name evidence="2" type="ORF">ATANTOWER_001345</name>
</gene>
<feature type="transmembrane region" description="Helical" evidence="1">
    <location>
        <begin position="50"/>
        <end position="72"/>
    </location>
</feature>
<proteinExistence type="predicted"/>
<accession>A0ABU7B424</accession>
<keyword evidence="1" id="KW-0472">Membrane</keyword>